<protein>
    <submittedName>
        <fullName evidence="1">Uncharacterized protein</fullName>
    </submittedName>
</protein>
<evidence type="ECO:0000313" key="1">
    <source>
        <dbReference type="EMBL" id="KAL2272979.1"/>
    </source>
</evidence>
<keyword evidence="2" id="KW-1185">Reference proteome</keyword>
<accession>A0ABR4DRF0</accession>
<dbReference type="Proteomes" id="UP001600888">
    <property type="component" value="Unassembled WGS sequence"/>
</dbReference>
<reference evidence="1 2" key="1">
    <citation type="submission" date="2024-03" db="EMBL/GenBank/DDBJ databases">
        <title>A high-quality draft genome sequence of Diaporthe vaccinii, a causative agent of upright dieback and viscid rot disease in cranberry plants.</title>
        <authorList>
            <person name="Sarrasin M."/>
            <person name="Lang B.F."/>
            <person name="Burger G."/>
        </authorList>
    </citation>
    <scope>NUCLEOTIDE SEQUENCE [LARGE SCALE GENOMIC DNA]</scope>
    <source>
        <strain evidence="1 2">IS7</strain>
    </source>
</reference>
<dbReference type="EMBL" id="JBAWTH010000205">
    <property type="protein sequence ID" value="KAL2272979.1"/>
    <property type="molecule type" value="Genomic_DNA"/>
</dbReference>
<comment type="caution">
    <text evidence="1">The sequence shown here is derived from an EMBL/GenBank/DDBJ whole genome shotgun (WGS) entry which is preliminary data.</text>
</comment>
<gene>
    <name evidence="1" type="ORF">FJTKL_05658</name>
</gene>
<evidence type="ECO:0000313" key="2">
    <source>
        <dbReference type="Proteomes" id="UP001600888"/>
    </source>
</evidence>
<dbReference type="InterPro" id="IPR035892">
    <property type="entry name" value="C2_domain_sf"/>
</dbReference>
<proteinExistence type="predicted"/>
<organism evidence="1 2">
    <name type="scientific">Diaporthe vaccinii</name>
    <dbReference type="NCBI Taxonomy" id="105482"/>
    <lineage>
        <taxon>Eukaryota</taxon>
        <taxon>Fungi</taxon>
        <taxon>Dikarya</taxon>
        <taxon>Ascomycota</taxon>
        <taxon>Pezizomycotina</taxon>
        <taxon>Sordariomycetes</taxon>
        <taxon>Sordariomycetidae</taxon>
        <taxon>Diaporthales</taxon>
        <taxon>Diaporthaceae</taxon>
        <taxon>Diaporthe</taxon>
        <taxon>Diaporthe eres species complex</taxon>
    </lineage>
</organism>
<sequence length="193" mass="21203">MQTLRTEGAARKTPPGSQARITAVRLGVLTGVENGACFLYTCGPVSTSGCMCGLCLCLSTILPASSPILAAAIRDEIVVLSVQLCRPKRSASSLDACWCSFGGPTSAAKWHRSLPQIKIDYPRYMREIGRMLMLLQITRFKIEDEGLVKDKLAAWACIRLDRLQSGYRFIDLKDAHGRPSAGKLLVNIEKKFR</sequence>
<name>A0ABR4DRF0_9PEZI</name>
<dbReference type="Gene3D" id="2.60.40.150">
    <property type="entry name" value="C2 domain"/>
    <property type="match status" value="1"/>
</dbReference>